<dbReference type="OrthoDB" id="2139348at2759"/>
<feature type="repeat" description="Solcar" evidence="10">
    <location>
        <begin position="45"/>
        <end position="125"/>
    </location>
</feature>
<evidence type="ECO:0000256" key="10">
    <source>
        <dbReference type="PROSITE-ProRule" id="PRU00282"/>
    </source>
</evidence>
<sequence length="334" mass="38501">MNNLNYKNDHQESHHHHTHSHSNTTSIAITGNNITQIVCYPSIDSYRLSDYLCGFGAAIVNVYATFPINKLIFRQMLHGQSVRKATATLKSEGIGRLYRGIAPPLIQRSITLSIMFGTFGTYHSLLDHYADQILPSYARFCLSAFLAGSTEAIMCPFERVQMLLQDDRLHNRYANTVDAFKKLRIYGIKEYYRGLTAIILRNGPSNILFFTFRNEIKNHLPKNVNQSKSYMSEMIKDFISGSIVGALISTLFYPLNVVRTRMQTQSPGRKHLNIYEAAIDIYNQRDRNLRRLLRGVHINYSRSFLSWGIVNACYELFHKLFFPENEHNDDHHGR</sequence>
<dbReference type="AlphaFoldDB" id="A0A1Y3B9X0"/>
<evidence type="ECO:0000256" key="13">
    <source>
        <dbReference type="SAM" id="Phobius"/>
    </source>
</evidence>
<evidence type="ECO:0000313" key="14">
    <source>
        <dbReference type="EMBL" id="OTF76693.1"/>
    </source>
</evidence>
<dbReference type="PANTHER" id="PTHR46131">
    <property type="entry name" value="SD08549P"/>
    <property type="match status" value="1"/>
</dbReference>
<evidence type="ECO:0000256" key="1">
    <source>
        <dbReference type="ARBA" id="ARBA00004448"/>
    </source>
</evidence>
<organism evidence="14 15">
    <name type="scientific">Euroglyphus maynei</name>
    <name type="common">Mayne's house dust mite</name>
    <dbReference type="NCBI Taxonomy" id="6958"/>
    <lineage>
        <taxon>Eukaryota</taxon>
        <taxon>Metazoa</taxon>
        <taxon>Ecdysozoa</taxon>
        <taxon>Arthropoda</taxon>
        <taxon>Chelicerata</taxon>
        <taxon>Arachnida</taxon>
        <taxon>Acari</taxon>
        <taxon>Acariformes</taxon>
        <taxon>Sarcoptiformes</taxon>
        <taxon>Astigmata</taxon>
        <taxon>Psoroptidia</taxon>
        <taxon>Analgoidea</taxon>
        <taxon>Pyroglyphidae</taxon>
        <taxon>Pyroglyphinae</taxon>
        <taxon>Euroglyphus</taxon>
    </lineage>
</organism>
<evidence type="ECO:0000256" key="8">
    <source>
        <dbReference type="ARBA" id="ARBA00023128"/>
    </source>
</evidence>
<dbReference type="InterPro" id="IPR018108">
    <property type="entry name" value="MCP_transmembrane"/>
</dbReference>
<comment type="similarity">
    <text evidence="2 11">Belongs to the mitochondrial carrier (TC 2.A.29) family.</text>
</comment>
<name>A0A1Y3B9X0_EURMA</name>
<protein>
    <submittedName>
        <fullName evidence="14">Mitochondrial carrier triple repeat protein 1-like protein</fullName>
    </submittedName>
</protein>
<keyword evidence="15" id="KW-1185">Reference proteome</keyword>
<evidence type="ECO:0000313" key="15">
    <source>
        <dbReference type="Proteomes" id="UP000194236"/>
    </source>
</evidence>
<dbReference type="Proteomes" id="UP000194236">
    <property type="component" value="Unassembled WGS sequence"/>
</dbReference>
<evidence type="ECO:0000256" key="11">
    <source>
        <dbReference type="RuleBase" id="RU000488"/>
    </source>
</evidence>
<evidence type="ECO:0000256" key="4">
    <source>
        <dbReference type="ARBA" id="ARBA00022692"/>
    </source>
</evidence>
<dbReference type="Pfam" id="PF00153">
    <property type="entry name" value="Mito_carr"/>
    <property type="match status" value="3"/>
</dbReference>
<dbReference type="SUPFAM" id="SSF103506">
    <property type="entry name" value="Mitochondrial carrier"/>
    <property type="match status" value="1"/>
</dbReference>
<dbReference type="Gene3D" id="1.50.40.10">
    <property type="entry name" value="Mitochondrial carrier domain"/>
    <property type="match status" value="1"/>
</dbReference>
<dbReference type="GO" id="GO:0051724">
    <property type="term" value="F:NAD transmembrane transporter activity"/>
    <property type="evidence" value="ECO:0007669"/>
    <property type="project" value="TreeGrafter"/>
</dbReference>
<dbReference type="InterPro" id="IPR052465">
    <property type="entry name" value="Mito_NAD+_Carrier"/>
</dbReference>
<feature type="region of interest" description="Disordered" evidence="12">
    <location>
        <begin position="1"/>
        <end position="24"/>
    </location>
</feature>
<evidence type="ECO:0000256" key="2">
    <source>
        <dbReference type="ARBA" id="ARBA00006375"/>
    </source>
</evidence>
<keyword evidence="6" id="KW-0999">Mitochondrion inner membrane</keyword>
<evidence type="ECO:0000256" key="3">
    <source>
        <dbReference type="ARBA" id="ARBA00022448"/>
    </source>
</evidence>
<keyword evidence="8" id="KW-0496">Mitochondrion</keyword>
<feature type="transmembrane region" description="Helical" evidence="13">
    <location>
        <begin position="238"/>
        <end position="258"/>
    </location>
</feature>
<comment type="subcellular location">
    <subcellularLocation>
        <location evidence="1">Mitochondrion inner membrane</location>
        <topology evidence="1">Multi-pass membrane protein</topology>
    </subcellularLocation>
</comment>
<evidence type="ECO:0000256" key="9">
    <source>
        <dbReference type="ARBA" id="ARBA00023136"/>
    </source>
</evidence>
<dbReference type="PROSITE" id="PS50920">
    <property type="entry name" value="SOLCAR"/>
    <property type="match status" value="3"/>
</dbReference>
<evidence type="ECO:0000256" key="7">
    <source>
        <dbReference type="ARBA" id="ARBA00022989"/>
    </source>
</evidence>
<gene>
    <name evidence="14" type="ORF">BLA29_007298</name>
</gene>
<dbReference type="EMBL" id="MUJZ01036259">
    <property type="protein sequence ID" value="OTF76693.1"/>
    <property type="molecule type" value="Genomic_DNA"/>
</dbReference>
<dbReference type="GO" id="GO:0005743">
    <property type="term" value="C:mitochondrial inner membrane"/>
    <property type="evidence" value="ECO:0007669"/>
    <property type="project" value="UniProtKB-SubCell"/>
</dbReference>
<keyword evidence="7 13" id="KW-1133">Transmembrane helix</keyword>
<proteinExistence type="inferred from homology"/>
<keyword evidence="3 11" id="KW-0813">Transport</keyword>
<keyword evidence="9 10" id="KW-0472">Membrane</keyword>
<keyword evidence="5" id="KW-0677">Repeat</keyword>
<dbReference type="InterPro" id="IPR023395">
    <property type="entry name" value="MCP_dom_sf"/>
</dbReference>
<evidence type="ECO:0000256" key="12">
    <source>
        <dbReference type="SAM" id="MobiDB-lite"/>
    </source>
</evidence>
<dbReference type="PANTHER" id="PTHR46131:SF1">
    <property type="entry name" value="SD08549P"/>
    <property type="match status" value="1"/>
</dbReference>
<feature type="repeat" description="Solcar" evidence="10">
    <location>
        <begin position="232"/>
        <end position="320"/>
    </location>
</feature>
<evidence type="ECO:0000256" key="6">
    <source>
        <dbReference type="ARBA" id="ARBA00022792"/>
    </source>
</evidence>
<accession>A0A1Y3B9X0</accession>
<reference evidence="14 15" key="1">
    <citation type="submission" date="2017-03" db="EMBL/GenBank/DDBJ databases">
        <title>Genome Survey of Euroglyphus maynei.</title>
        <authorList>
            <person name="Arlian L.G."/>
            <person name="Morgan M.S."/>
            <person name="Rider S.D."/>
        </authorList>
    </citation>
    <scope>NUCLEOTIDE SEQUENCE [LARGE SCALE GENOMIC DNA]</scope>
    <source>
        <strain evidence="14">Arlian Lab</strain>
        <tissue evidence="14">Whole body</tissue>
    </source>
</reference>
<comment type="caution">
    <text evidence="14">The sequence shown here is derived from an EMBL/GenBank/DDBJ whole genome shotgun (WGS) entry which is preliminary data.</text>
</comment>
<evidence type="ECO:0000256" key="5">
    <source>
        <dbReference type="ARBA" id="ARBA00022737"/>
    </source>
</evidence>
<keyword evidence="4 10" id="KW-0812">Transmembrane</keyword>
<feature type="repeat" description="Solcar" evidence="10">
    <location>
        <begin position="135"/>
        <end position="219"/>
    </location>
</feature>